<dbReference type="EMBL" id="JAFVMH010000003">
    <property type="protein sequence ID" value="MBO1325319.1"/>
    <property type="molecule type" value="Genomic_DNA"/>
</dbReference>
<accession>A0A939HNY9</accession>
<dbReference type="Pfam" id="PF06890">
    <property type="entry name" value="Phage_Mu_Gp45"/>
    <property type="match status" value="1"/>
</dbReference>
<evidence type="ECO:0000313" key="3">
    <source>
        <dbReference type="Proteomes" id="UP000664073"/>
    </source>
</evidence>
<organism evidence="2 3">
    <name type="scientific">Acetobacter garciniae</name>
    <dbReference type="NCBI Taxonomy" id="2817435"/>
    <lineage>
        <taxon>Bacteria</taxon>
        <taxon>Pseudomonadati</taxon>
        <taxon>Pseudomonadota</taxon>
        <taxon>Alphaproteobacteria</taxon>
        <taxon>Acetobacterales</taxon>
        <taxon>Acetobacteraceae</taxon>
        <taxon>Acetobacter</taxon>
    </lineage>
</organism>
<proteinExistence type="predicted"/>
<dbReference type="InterPro" id="IPR053861">
    <property type="entry name" value="Phage_Mu_Gp45_N"/>
</dbReference>
<comment type="caution">
    <text evidence="2">The sequence shown here is derived from an EMBL/GenBank/DDBJ whole genome shotgun (WGS) entry which is preliminary data.</text>
</comment>
<dbReference type="Proteomes" id="UP000664073">
    <property type="component" value="Unassembled WGS sequence"/>
</dbReference>
<reference evidence="2" key="1">
    <citation type="submission" date="2021-03" db="EMBL/GenBank/DDBJ databases">
        <title>The complete genome sequence of Acetobacter sp. TBRC 12339.</title>
        <authorList>
            <person name="Charoenyingcharoen P."/>
            <person name="Yukphan P."/>
        </authorList>
    </citation>
    <scope>NUCLEOTIDE SEQUENCE</scope>
    <source>
        <strain evidence="2">TBRC 12339</strain>
    </source>
</reference>
<protein>
    <submittedName>
        <fullName evidence="2">Phage baseplate assembly protein</fullName>
    </submittedName>
</protein>
<name>A0A939HNY9_9PROT</name>
<dbReference type="RefSeq" id="WP_207845954.1">
    <property type="nucleotide sequence ID" value="NZ_JAFVMH010000003.1"/>
</dbReference>
<sequence>MTSSLQRLGRRMAMALGLGRQTADTVETASTPTVQIALADGEIRSDVPVLQLAGFRSRSLPGSDIAVLFQGGDRTRAVAIATGDQRSYPRDLQPGDVCLYHLVTGARIWLKADGSITLSTAGKLTVSAQEAAFECPITCTSTITAQGDVKAGNISLEQHRHNVPAAPGTSDAPE</sequence>
<evidence type="ECO:0000259" key="1">
    <source>
        <dbReference type="Pfam" id="PF06890"/>
    </source>
</evidence>
<evidence type="ECO:0000313" key="2">
    <source>
        <dbReference type="EMBL" id="MBO1325319.1"/>
    </source>
</evidence>
<dbReference type="AlphaFoldDB" id="A0A939HNY9"/>
<gene>
    <name evidence="2" type="ORF">J2D77_09185</name>
</gene>
<feature type="domain" description="Bacteriophage Mu Gp45 N-terminal" evidence="1">
    <location>
        <begin position="30"/>
        <end position="86"/>
    </location>
</feature>
<keyword evidence="3" id="KW-1185">Reference proteome</keyword>